<dbReference type="EMBL" id="NOVD01000003">
    <property type="protein sequence ID" value="PCK27979.1"/>
    <property type="molecule type" value="Genomic_DNA"/>
</dbReference>
<reference evidence="4 5" key="1">
    <citation type="submission" date="2017-07" db="EMBL/GenBank/DDBJ databases">
        <title>Draft sequence of Rhodococcus enclensis 23b-28.</title>
        <authorList>
            <person name="Besaury L."/>
            <person name="Sancelme M."/>
            <person name="Amato P."/>
            <person name="Lallement A."/>
            <person name="Delort A.-M."/>
        </authorList>
    </citation>
    <scope>NUCLEOTIDE SEQUENCE [LARGE SCALE GENOMIC DNA]</scope>
    <source>
        <strain evidence="4 5">23b-28</strain>
    </source>
</reference>
<comment type="caution">
    <text evidence="4">The sequence shown here is derived from an EMBL/GenBank/DDBJ whole genome shotgun (WGS) entry which is preliminary data.</text>
</comment>
<sequence>MHLNTRMSRRLTLATSVGLSLALVTGCSSDNKDSAQSETTTTTSAAPTEQASATPRLAVSYDGGVLVLDATSLDVVGETEIDGFTRLNPAGDGRHVMISAGEAFKVLDTGTWSSAHGDHSHYYTADPAMSEVEFAANEPGHVVRHAGKTVLFNDGSGLVEIFDPAQLAKRQPRVETYTTPEPHHGVAVALADGSLLTTIGNSESRNGIAILDADRKEILRNEQCPGVHGEAVAAGEAIVLGCQDGLLVYKNGAITKVQSPDAYGRIGNQAGSEESDIVLGDYKTDKDAELERPQRVSLTNTTTSELKLVDLGTSYTFRSLGRGPHGEALVLGTDGAIHVIDPNTGVVTKKIAVIDAWTEPTKWQEPRPALFVEDHTAYVTDPASKKLIAVDLEDGSILTETTLDHAPNELTGVTG</sequence>
<accession>A0A1C4CP07</accession>
<feature type="region of interest" description="Disordered" evidence="1">
    <location>
        <begin position="28"/>
        <end position="52"/>
    </location>
</feature>
<dbReference type="GeneID" id="64143215"/>
<dbReference type="InterPro" id="IPR015943">
    <property type="entry name" value="WD40/YVTN_repeat-like_dom_sf"/>
</dbReference>
<feature type="chain" id="PRO_5043143866" evidence="2">
    <location>
        <begin position="23"/>
        <end position="415"/>
    </location>
</feature>
<feature type="signal peptide" evidence="2">
    <location>
        <begin position="1"/>
        <end position="22"/>
    </location>
</feature>
<proteinExistence type="predicted"/>
<dbReference type="EMBL" id="JARDXE010000018">
    <property type="protein sequence ID" value="MDE8648390.1"/>
    <property type="molecule type" value="Genomic_DNA"/>
</dbReference>
<keyword evidence="2" id="KW-0732">Signal</keyword>
<name>A0A1C4CP07_RHOSG</name>
<dbReference type="PROSITE" id="PS51257">
    <property type="entry name" value="PROKAR_LIPOPROTEIN"/>
    <property type="match status" value="1"/>
</dbReference>
<dbReference type="AlphaFoldDB" id="A0A1C4CP07"/>
<dbReference type="RefSeq" id="WP_007729787.1">
    <property type="nucleotide sequence ID" value="NZ_AP023172.1"/>
</dbReference>
<evidence type="ECO:0000256" key="2">
    <source>
        <dbReference type="SAM" id="SignalP"/>
    </source>
</evidence>
<dbReference type="InterPro" id="IPR011044">
    <property type="entry name" value="Quino_amine_DH_bsu"/>
</dbReference>
<organism evidence="4 5">
    <name type="scientific">Rhodococcus qingshengii</name>
    <dbReference type="NCBI Taxonomy" id="334542"/>
    <lineage>
        <taxon>Bacteria</taxon>
        <taxon>Bacillati</taxon>
        <taxon>Actinomycetota</taxon>
        <taxon>Actinomycetes</taxon>
        <taxon>Mycobacteriales</taxon>
        <taxon>Nocardiaceae</taxon>
        <taxon>Rhodococcus</taxon>
        <taxon>Rhodococcus erythropolis group</taxon>
    </lineage>
</organism>
<dbReference type="NCBIfam" id="NF038015">
    <property type="entry name" value="AztD"/>
    <property type="match status" value="1"/>
</dbReference>
<dbReference type="Proteomes" id="UP001217325">
    <property type="component" value="Unassembled WGS sequence"/>
</dbReference>
<evidence type="ECO:0000256" key="1">
    <source>
        <dbReference type="SAM" id="MobiDB-lite"/>
    </source>
</evidence>
<dbReference type="Gene3D" id="2.130.10.10">
    <property type="entry name" value="YVTN repeat-like/Quinoprotein amine dehydrogenase"/>
    <property type="match status" value="1"/>
</dbReference>
<evidence type="ECO:0000313" key="3">
    <source>
        <dbReference type="EMBL" id="MDE8648390.1"/>
    </source>
</evidence>
<reference evidence="3" key="2">
    <citation type="submission" date="2023-02" db="EMBL/GenBank/DDBJ databases">
        <title>A novel hydrolase synthesized by Rhodococcus erythropolis HQ is responsible for the detoxification of Zearalenone.</title>
        <authorList>
            <person name="Hu J."/>
            <person name="Xu J."/>
        </authorList>
    </citation>
    <scope>NUCLEOTIDE SEQUENCE</scope>
    <source>
        <strain evidence="3">HQ</strain>
    </source>
</reference>
<dbReference type="Proteomes" id="UP000230886">
    <property type="component" value="Unassembled WGS sequence"/>
</dbReference>
<dbReference type="InterPro" id="IPR047697">
    <property type="entry name" value="AztD-like"/>
</dbReference>
<dbReference type="SUPFAM" id="SSF50969">
    <property type="entry name" value="YVTN repeat-like/Quinoprotein amine dehydrogenase"/>
    <property type="match status" value="1"/>
</dbReference>
<feature type="compositionally biased region" description="Low complexity" evidence="1">
    <location>
        <begin position="36"/>
        <end position="52"/>
    </location>
</feature>
<evidence type="ECO:0000313" key="4">
    <source>
        <dbReference type="EMBL" id="PCK27979.1"/>
    </source>
</evidence>
<gene>
    <name evidence="3" type="primary">aztD</name>
    <name evidence="4" type="ORF">CHR55_05920</name>
    <name evidence="3" type="ORF">PXH69_25815</name>
</gene>
<protein>
    <submittedName>
        <fullName evidence="3">Zinc metallochaperone AztD</fullName>
    </submittedName>
</protein>
<evidence type="ECO:0000313" key="5">
    <source>
        <dbReference type="Proteomes" id="UP000230886"/>
    </source>
</evidence>